<name>A0A4C2A9K8_EUMVA</name>
<evidence type="ECO:0000313" key="2">
    <source>
        <dbReference type="Proteomes" id="UP000299102"/>
    </source>
</evidence>
<proteinExistence type="predicted"/>
<protein>
    <submittedName>
        <fullName evidence="1">Uncharacterized protein</fullName>
    </submittedName>
</protein>
<dbReference type="EMBL" id="BGZK01002921">
    <property type="protein sequence ID" value="GBP97366.1"/>
    <property type="molecule type" value="Genomic_DNA"/>
</dbReference>
<sequence length="84" mass="9293">MTSEISRLALMMDDFRYSRIAAHKLIFVKLILKFLPRRAVGVTRKIQIGGRAAKTNGPPRYRARARAASALPEIVVGSEADALL</sequence>
<accession>A0A4C2A9K8</accession>
<organism evidence="1 2">
    <name type="scientific">Eumeta variegata</name>
    <name type="common">Bagworm moth</name>
    <name type="synonym">Eumeta japonica</name>
    <dbReference type="NCBI Taxonomy" id="151549"/>
    <lineage>
        <taxon>Eukaryota</taxon>
        <taxon>Metazoa</taxon>
        <taxon>Ecdysozoa</taxon>
        <taxon>Arthropoda</taxon>
        <taxon>Hexapoda</taxon>
        <taxon>Insecta</taxon>
        <taxon>Pterygota</taxon>
        <taxon>Neoptera</taxon>
        <taxon>Endopterygota</taxon>
        <taxon>Lepidoptera</taxon>
        <taxon>Glossata</taxon>
        <taxon>Ditrysia</taxon>
        <taxon>Tineoidea</taxon>
        <taxon>Psychidae</taxon>
        <taxon>Oiketicinae</taxon>
        <taxon>Eumeta</taxon>
    </lineage>
</organism>
<reference evidence="1 2" key="1">
    <citation type="journal article" date="2019" name="Commun. Biol.">
        <title>The bagworm genome reveals a unique fibroin gene that provides high tensile strength.</title>
        <authorList>
            <person name="Kono N."/>
            <person name="Nakamura H."/>
            <person name="Ohtoshi R."/>
            <person name="Tomita M."/>
            <person name="Numata K."/>
            <person name="Arakawa K."/>
        </authorList>
    </citation>
    <scope>NUCLEOTIDE SEQUENCE [LARGE SCALE GENOMIC DNA]</scope>
</reference>
<keyword evidence="2" id="KW-1185">Reference proteome</keyword>
<dbReference type="Proteomes" id="UP000299102">
    <property type="component" value="Unassembled WGS sequence"/>
</dbReference>
<comment type="caution">
    <text evidence="1">The sequence shown here is derived from an EMBL/GenBank/DDBJ whole genome shotgun (WGS) entry which is preliminary data.</text>
</comment>
<dbReference type="AlphaFoldDB" id="A0A4C2A9K8"/>
<gene>
    <name evidence="1" type="ORF">EVAR_63351_1</name>
</gene>
<evidence type="ECO:0000313" key="1">
    <source>
        <dbReference type="EMBL" id="GBP97366.1"/>
    </source>
</evidence>